<feature type="chain" id="PRO_5038870942" evidence="1">
    <location>
        <begin position="28"/>
        <end position="100"/>
    </location>
</feature>
<keyword evidence="1" id="KW-0732">Signal</keyword>
<sequence length="100" mass="10641">MRGRLRAAVLIGVVAAAGLGVSVPSHAEAANSFADRSIVRVTEDGWRIKLSKKRERVRSVPPLDQSPWTREGFLTLRGSVSITGASRIPVNAGTVSSGFQ</sequence>
<gene>
    <name evidence="2" type="ORF">GOARA_045_00010</name>
</gene>
<dbReference type="EMBL" id="BAEE01000045">
    <property type="protein sequence ID" value="GAB09647.1"/>
    <property type="molecule type" value="Genomic_DNA"/>
</dbReference>
<name>G7H1C2_9ACTN</name>
<feature type="non-terminal residue" evidence="2">
    <location>
        <position position="100"/>
    </location>
</feature>
<evidence type="ECO:0000256" key="1">
    <source>
        <dbReference type="SAM" id="SignalP"/>
    </source>
</evidence>
<evidence type="ECO:0000313" key="2">
    <source>
        <dbReference type="EMBL" id="GAB09647.1"/>
    </source>
</evidence>
<dbReference type="Pfam" id="PF09203">
    <property type="entry name" value="MspA"/>
    <property type="match status" value="1"/>
</dbReference>
<organism evidence="2 3">
    <name type="scientific">Gordonia araii NBRC 100433</name>
    <dbReference type="NCBI Taxonomy" id="1073574"/>
    <lineage>
        <taxon>Bacteria</taxon>
        <taxon>Bacillati</taxon>
        <taxon>Actinomycetota</taxon>
        <taxon>Actinomycetes</taxon>
        <taxon>Mycobacteriales</taxon>
        <taxon>Gordoniaceae</taxon>
        <taxon>Gordonia</taxon>
    </lineage>
</organism>
<dbReference type="Proteomes" id="UP000035088">
    <property type="component" value="Unassembled WGS sequence"/>
</dbReference>
<dbReference type="InterPro" id="IPR015286">
    <property type="entry name" value="Porin_fam_mycobact-type"/>
</dbReference>
<accession>G7H1C2</accession>
<feature type="signal peptide" evidence="1">
    <location>
        <begin position="1"/>
        <end position="27"/>
    </location>
</feature>
<protein>
    <submittedName>
        <fullName evidence="2">Uncharacterized protein</fullName>
    </submittedName>
</protein>
<evidence type="ECO:0000313" key="3">
    <source>
        <dbReference type="Proteomes" id="UP000035088"/>
    </source>
</evidence>
<comment type="caution">
    <text evidence="2">The sequence shown here is derived from an EMBL/GenBank/DDBJ whole genome shotgun (WGS) entry which is preliminary data.</text>
</comment>
<keyword evidence="3" id="KW-1185">Reference proteome</keyword>
<reference evidence="2 3" key="1">
    <citation type="submission" date="2011-11" db="EMBL/GenBank/DDBJ databases">
        <title>Whole genome shotgun sequence of Gordonia araii NBRC 100433.</title>
        <authorList>
            <person name="Yoshida Y."/>
            <person name="Hosoyama A."/>
            <person name="Tsuchikane K."/>
            <person name="Katsumata H."/>
            <person name="Yamazaki S."/>
            <person name="Fujita N."/>
        </authorList>
    </citation>
    <scope>NUCLEOTIDE SEQUENCE [LARGE SCALE GENOMIC DNA]</scope>
    <source>
        <strain evidence="2 3">NBRC 100433</strain>
    </source>
</reference>
<dbReference type="AlphaFoldDB" id="G7H1C2"/>
<proteinExistence type="predicted"/>
<dbReference type="Gene3D" id="2.60.40.1650">
    <property type="entry name" value="Porin MspA (Ig-like beta-sandwich domain)"/>
    <property type="match status" value="1"/>
</dbReference>